<evidence type="ECO:0000313" key="1">
    <source>
        <dbReference type="EMBL" id="KAK3756604.1"/>
    </source>
</evidence>
<sequence>MNIEICGGRGRRGVVTRLDWERISSERYSPEGGAWSVRSRGLMSFGFLSHLGLRKLILVARDVQTKERAWRVRSKLSSFGFLGLRHRKLMSVPGYVQTKGGAWKVRAQLRSFVVLELKDTGT</sequence>
<reference evidence="1" key="1">
    <citation type="journal article" date="2023" name="G3 (Bethesda)">
        <title>A reference genome for the long-term kleptoplast-retaining sea slug Elysia crispata morphotype clarki.</title>
        <authorList>
            <person name="Eastman K.E."/>
            <person name="Pendleton A.L."/>
            <person name="Shaikh M.A."/>
            <person name="Suttiyut T."/>
            <person name="Ogas R."/>
            <person name="Tomko P."/>
            <person name="Gavelis G."/>
            <person name="Widhalm J.R."/>
            <person name="Wisecaver J.H."/>
        </authorList>
    </citation>
    <scope>NUCLEOTIDE SEQUENCE</scope>
    <source>
        <strain evidence="1">ECLA1</strain>
    </source>
</reference>
<name>A0AAE0YSQ0_9GAST</name>
<dbReference type="AlphaFoldDB" id="A0AAE0YSQ0"/>
<proteinExistence type="predicted"/>
<comment type="caution">
    <text evidence="1">The sequence shown here is derived from an EMBL/GenBank/DDBJ whole genome shotgun (WGS) entry which is preliminary data.</text>
</comment>
<gene>
    <name evidence="1" type="ORF">RRG08_045116</name>
</gene>
<dbReference type="Proteomes" id="UP001283361">
    <property type="component" value="Unassembled WGS sequence"/>
</dbReference>
<evidence type="ECO:0000313" key="2">
    <source>
        <dbReference type="Proteomes" id="UP001283361"/>
    </source>
</evidence>
<protein>
    <submittedName>
        <fullName evidence="1">Uncharacterized protein</fullName>
    </submittedName>
</protein>
<keyword evidence="2" id="KW-1185">Reference proteome</keyword>
<dbReference type="EMBL" id="JAWDGP010005492">
    <property type="protein sequence ID" value="KAK3756604.1"/>
    <property type="molecule type" value="Genomic_DNA"/>
</dbReference>
<accession>A0AAE0YSQ0</accession>
<organism evidence="1 2">
    <name type="scientific">Elysia crispata</name>
    <name type="common">lettuce slug</name>
    <dbReference type="NCBI Taxonomy" id="231223"/>
    <lineage>
        <taxon>Eukaryota</taxon>
        <taxon>Metazoa</taxon>
        <taxon>Spiralia</taxon>
        <taxon>Lophotrochozoa</taxon>
        <taxon>Mollusca</taxon>
        <taxon>Gastropoda</taxon>
        <taxon>Heterobranchia</taxon>
        <taxon>Euthyneura</taxon>
        <taxon>Panpulmonata</taxon>
        <taxon>Sacoglossa</taxon>
        <taxon>Placobranchoidea</taxon>
        <taxon>Plakobranchidae</taxon>
        <taxon>Elysia</taxon>
    </lineage>
</organism>